<protein>
    <submittedName>
        <fullName evidence="2">Uncharacterized protein</fullName>
    </submittedName>
</protein>
<feature type="transmembrane region" description="Helical" evidence="1">
    <location>
        <begin position="78"/>
        <end position="96"/>
    </location>
</feature>
<keyword evidence="3" id="KW-1185">Reference proteome</keyword>
<dbReference type="AlphaFoldDB" id="A0A6B0SRZ7"/>
<dbReference type="EMBL" id="WUUU01000125">
    <property type="protein sequence ID" value="MXR21560.1"/>
    <property type="molecule type" value="Genomic_DNA"/>
</dbReference>
<evidence type="ECO:0000313" key="3">
    <source>
        <dbReference type="Proteomes" id="UP000471521"/>
    </source>
</evidence>
<gene>
    <name evidence="2" type="ORF">GRX66_13440</name>
</gene>
<evidence type="ECO:0000313" key="2">
    <source>
        <dbReference type="EMBL" id="MXR21560.1"/>
    </source>
</evidence>
<keyword evidence="1" id="KW-1133">Transmembrane helix</keyword>
<feature type="transmembrane region" description="Helical" evidence="1">
    <location>
        <begin position="39"/>
        <end position="58"/>
    </location>
</feature>
<name>A0A6B0SRZ7_9EURY</name>
<comment type="caution">
    <text evidence="2">The sequence shown here is derived from an EMBL/GenBank/DDBJ whole genome shotgun (WGS) entry which is preliminary data.</text>
</comment>
<proteinExistence type="predicted"/>
<evidence type="ECO:0000256" key="1">
    <source>
        <dbReference type="SAM" id="Phobius"/>
    </source>
</evidence>
<keyword evidence="1" id="KW-0812">Transmembrane</keyword>
<organism evidence="2 3">
    <name type="scientific">Halobacterium bonnevillei</name>
    <dbReference type="NCBI Taxonomy" id="2692200"/>
    <lineage>
        <taxon>Archaea</taxon>
        <taxon>Methanobacteriati</taxon>
        <taxon>Methanobacteriota</taxon>
        <taxon>Stenosarchaea group</taxon>
        <taxon>Halobacteria</taxon>
        <taxon>Halobacteriales</taxon>
        <taxon>Halobacteriaceae</taxon>
        <taxon>Halobacterium</taxon>
    </lineage>
</organism>
<dbReference type="OrthoDB" id="221164at2157"/>
<accession>A0A6B0SRZ7</accession>
<keyword evidence="1" id="KW-0472">Membrane</keyword>
<sequence length="100" mass="10954">MNALYITIVGVSFASTVVGLFIGYHAYRGFRRHQSTAMQYLSAGLILLTAVTYTAAFAGSALLRYGVIDGTLRQPFTLTVRLLQLAGLLCIAYSLYRRPS</sequence>
<feature type="transmembrane region" description="Helical" evidence="1">
    <location>
        <begin position="6"/>
        <end position="27"/>
    </location>
</feature>
<dbReference type="Proteomes" id="UP000471521">
    <property type="component" value="Unassembled WGS sequence"/>
</dbReference>
<reference evidence="2 3" key="1">
    <citation type="submission" date="2019-12" db="EMBL/GenBank/DDBJ databases">
        <title>Isolation and characterization of three novel carbon monoxide-oxidizing members of Halobacteria from salione crusts and soils.</title>
        <authorList>
            <person name="Myers M.R."/>
            <person name="King G.M."/>
        </authorList>
    </citation>
    <scope>NUCLEOTIDE SEQUENCE [LARGE SCALE GENOMIC DNA]</scope>
    <source>
        <strain evidence="2 3">PCN9</strain>
    </source>
</reference>
<dbReference type="RefSeq" id="WP_159527021.1">
    <property type="nucleotide sequence ID" value="NZ_WUUU01000125.1"/>
</dbReference>
<dbReference type="Pfam" id="PF24365">
    <property type="entry name" value="DUF7521"/>
    <property type="match status" value="1"/>
</dbReference>
<dbReference type="InterPro" id="IPR055943">
    <property type="entry name" value="DUF7521"/>
</dbReference>